<gene>
    <name evidence="2" type="ORF">KCG44_01950</name>
</gene>
<comment type="caution">
    <text evidence="2">The sequence shown here is derived from an EMBL/GenBank/DDBJ whole genome shotgun (WGS) entry which is preliminary data.</text>
</comment>
<evidence type="ECO:0000313" key="2">
    <source>
        <dbReference type="EMBL" id="MBV7255543.1"/>
    </source>
</evidence>
<keyword evidence="3" id="KW-1185">Reference proteome</keyword>
<accession>A0ABS6SBS2</accession>
<feature type="domain" description="TIR" evidence="1">
    <location>
        <begin position="2"/>
        <end position="149"/>
    </location>
</feature>
<name>A0ABS6SBS2_9SPHN</name>
<proteinExistence type="predicted"/>
<protein>
    <submittedName>
        <fullName evidence="2">Toll/interleukin-1 receptor domain-containing protein</fullName>
    </submittedName>
</protein>
<dbReference type="InterPro" id="IPR000157">
    <property type="entry name" value="TIR_dom"/>
</dbReference>
<dbReference type="RefSeq" id="WP_218443882.1">
    <property type="nucleotide sequence ID" value="NZ_JAGSPA010000001.1"/>
</dbReference>
<evidence type="ECO:0000313" key="3">
    <source>
        <dbReference type="Proteomes" id="UP000722336"/>
    </source>
</evidence>
<dbReference type="Proteomes" id="UP000722336">
    <property type="component" value="Unassembled WGS sequence"/>
</dbReference>
<dbReference type="EMBL" id="JAGSPA010000001">
    <property type="protein sequence ID" value="MBV7255543.1"/>
    <property type="molecule type" value="Genomic_DNA"/>
</dbReference>
<sequence length="312" mass="34996">MAQKVFISYAHADGSFLEKLHKHLAQLVREGTISEWQDKEISAGDKFDDEISDNLEKADIFLACASPDWIASEYVYEKELKVALNLESEGNIIIIPVIFRPCDWQSTSLRKFKAIPKDGKPVTEFINEDVAFLDIVAEIRKLVNSNTTPIETKSAVSSDQTSSSGQPSRYRVRREFDEIHKRDFVENAYLEIYRFFESSAAEIATVDDIEVRLSPVEGNSFSCTIVNRGIRRGFETINVRKGGMFGAIDLIFGENPSLGSSNGGFVVEADEYQLGLKSIMFNMTGDAQVVNSREAAKMMWDELLSKVGIDYA</sequence>
<dbReference type="SMART" id="SM00255">
    <property type="entry name" value="TIR"/>
    <property type="match status" value="1"/>
</dbReference>
<dbReference type="Pfam" id="PF13676">
    <property type="entry name" value="TIR_2"/>
    <property type="match status" value="1"/>
</dbReference>
<organism evidence="2 3">
    <name type="scientific">Pacificimonas pallii</name>
    <dbReference type="NCBI Taxonomy" id="2827236"/>
    <lineage>
        <taxon>Bacteria</taxon>
        <taxon>Pseudomonadati</taxon>
        <taxon>Pseudomonadota</taxon>
        <taxon>Alphaproteobacteria</taxon>
        <taxon>Sphingomonadales</taxon>
        <taxon>Sphingosinicellaceae</taxon>
        <taxon>Pacificimonas</taxon>
    </lineage>
</organism>
<evidence type="ECO:0000259" key="1">
    <source>
        <dbReference type="SMART" id="SM00255"/>
    </source>
</evidence>
<keyword evidence="2" id="KW-0675">Receptor</keyword>
<reference evidence="2 3" key="1">
    <citation type="submission" date="2021-04" db="EMBL/GenBank/DDBJ databases">
        <authorList>
            <person name="Pira H."/>
            <person name="Risdian C."/>
            <person name="Wink J."/>
        </authorList>
    </citation>
    <scope>NUCLEOTIDE SEQUENCE [LARGE SCALE GENOMIC DNA]</scope>
    <source>
        <strain evidence="2 3">WHA3</strain>
    </source>
</reference>